<dbReference type="EMBL" id="JAUESC010000383">
    <property type="protein sequence ID" value="KAK0583984.1"/>
    <property type="molecule type" value="Genomic_DNA"/>
</dbReference>
<evidence type="ECO:0000256" key="1">
    <source>
        <dbReference type="ARBA" id="ARBA00006251"/>
    </source>
</evidence>
<evidence type="ECO:0008006" key="4">
    <source>
        <dbReference type="Google" id="ProtNLM"/>
    </source>
</evidence>
<dbReference type="AlphaFoldDB" id="A0AA39S2W7"/>
<dbReference type="FunFam" id="1.10.600.10:FF:000023">
    <property type="entry name" value="Squalene synthase"/>
    <property type="match status" value="1"/>
</dbReference>
<organism evidence="2 3">
    <name type="scientific">Acer saccharum</name>
    <name type="common">Sugar maple</name>
    <dbReference type="NCBI Taxonomy" id="4024"/>
    <lineage>
        <taxon>Eukaryota</taxon>
        <taxon>Viridiplantae</taxon>
        <taxon>Streptophyta</taxon>
        <taxon>Embryophyta</taxon>
        <taxon>Tracheophyta</taxon>
        <taxon>Spermatophyta</taxon>
        <taxon>Magnoliopsida</taxon>
        <taxon>eudicotyledons</taxon>
        <taxon>Gunneridae</taxon>
        <taxon>Pentapetalae</taxon>
        <taxon>rosids</taxon>
        <taxon>malvids</taxon>
        <taxon>Sapindales</taxon>
        <taxon>Sapindaceae</taxon>
        <taxon>Hippocastanoideae</taxon>
        <taxon>Acereae</taxon>
        <taxon>Acer</taxon>
    </lineage>
</organism>
<dbReference type="InterPro" id="IPR044844">
    <property type="entry name" value="Trans_IPPS_euk-type"/>
</dbReference>
<sequence>MVSLGEILKHPDELYFLLKLKMAVTSAEKQMRSDDQEPHWEFCYTMLHKSIRSNVIFDLILPPTHTHLRNAVCVYYLVLRALDTVGLFQYLIFNFLHIFRCCEVDGWCLANFWCADAEDDTSISTDVKVPMLIDFHSHLYDRDWHFSCGRKHDKVLMEQFHYVSTAFLELNKGYQEAIEDITKRIGAGMATFIDKEVESIDDYDEYCYNASGLIGIGMSKIFHAAGKEDDAPQNFFKTMLIIMQKKDIIEDFLEDINEMPKPRKLWPREVWSQYVNNIEDLKKEENSVKAVQCLNEMVTDALKHVGYCLNHVSDLKDNAALQLSAILLVVGMGTLALCYNNIEVFKSRVKLRPGLIAKIIDRTTMVSDIYNAFFEFAALMKSKVEMHDPNAMKTLSRLNEIQEFCRMSGLLNNRFVRSSFAFFLFTEPMALHV</sequence>
<dbReference type="Pfam" id="PF00494">
    <property type="entry name" value="SQS_PSY"/>
    <property type="match status" value="1"/>
</dbReference>
<dbReference type="Gene3D" id="1.10.600.10">
    <property type="entry name" value="Farnesyl Diphosphate Synthase"/>
    <property type="match status" value="1"/>
</dbReference>
<dbReference type="GO" id="GO:0051996">
    <property type="term" value="F:squalene synthase [NAD(P)H] activity"/>
    <property type="evidence" value="ECO:0007669"/>
    <property type="project" value="InterPro"/>
</dbReference>
<reference evidence="2" key="2">
    <citation type="submission" date="2023-06" db="EMBL/GenBank/DDBJ databases">
        <authorList>
            <person name="Swenson N.G."/>
            <person name="Wegrzyn J.L."/>
            <person name="Mcevoy S.L."/>
        </authorList>
    </citation>
    <scope>NUCLEOTIDE SEQUENCE</scope>
    <source>
        <strain evidence="2">NS2018</strain>
        <tissue evidence="2">Leaf</tissue>
    </source>
</reference>
<dbReference type="InterPro" id="IPR002060">
    <property type="entry name" value="Squ/phyt_synthse"/>
</dbReference>
<name>A0AA39S2W7_ACESA</name>
<evidence type="ECO:0000313" key="3">
    <source>
        <dbReference type="Proteomes" id="UP001168877"/>
    </source>
</evidence>
<comment type="caution">
    <text evidence="2">The sequence shown here is derived from an EMBL/GenBank/DDBJ whole genome shotgun (WGS) entry which is preliminary data.</text>
</comment>
<proteinExistence type="inferred from homology"/>
<keyword evidence="3" id="KW-1185">Reference proteome</keyword>
<dbReference type="GO" id="GO:0045338">
    <property type="term" value="P:farnesyl diphosphate metabolic process"/>
    <property type="evidence" value="ECO:0007669"/>
    <property type="project" value="InterPro"/>
</dbReference>
<dbReference type="PANTHER" id="PTHR11626:SF2">
    <property type="entry name" value="SQUALENE SYNTHASE"/>
    <property type="match status" value="1"/>
</dbReference>
<dbReference type="GO" id="GO:0008610">
    <property type="term" value="P:lipid biosynthetic process"/>
    <property type="evidence" value="ECO:0007669"/>
    <property type="project" value="InterPro"/>
</dbReference>
<gene>
    <name evidence="2" type="ORF">LWI29_006002</name>
</gene>
<dbReference type="InterPro" id="IPR006449">
    <property type="entry name" value="Squal_synth-like"/>
</dbReference>
<dbReference type="GO" id="GO:0005789">
    <property type="term" value="C:endoplasmic reticulum membrane"/>
    <property type="evidence" value="ECO:0007669"/>
    <property type="project" value="TreeGrafter"/>
</dbReference>
<dbReference type="InterPro" id="IPR008949">
    <property type="entry name" value="Isoprenoid_synthase_dom_sf"/>
</dbReference>
<protein>
    <recommendedName>
        <fullName evidence="4">Squalene synthase</fullName>
    </recommendedName>
</protein>
<reference evidence="2" key="1">
    <citation type="journal article" date="2022" name="Plant J.">
        <title>Strategies of tolerance reflected in two North American maple genomes.</title>
        <authorList>
            <person name="McEvoy S.L."/>
            <person name="Sezen U.U."/>
            <person name="Trouern-Trend A."/>
            <person name="McMahon S.M."/>
            <person name="Schaberg P.G."/>
            <person name="Yang J."/>
            <person name="Wegrzyn J.L."/>
            <person name="Swenson N.G."/>
        </authorList>
    </citation>
    <scope>NUCLEOTIDE SEQUENCE</scope>
    <source>
        <strain evidence="2">NS2018</strain>
    </source>
</reference>
<evidence type="ECO:0000313" key="2">
    <source>
        <dbReference type="EMBL" id="KAK0583984.1"/>
    </source>
</evidence>
<dbReference type="NCBIfam" id="TIGR01559">
    <property type="entry name" value="squal_synth"/>
    <property type="match status" value="1"/>
</dbReference>
<accession>A0AA39S2W7</accession>
<dbReference type="SUPFAM" id="SSF48576">
    <property type="entry name" value="Terpenoid synthases"/>
    <property type="match status" value="1"/>
</dbReference>
<comment type="similarity">
    <text evidence="1">Belongs to the phytoene/squalene synthase family.</text>
</comment>
<dbReference type="PANTHER" id="PTHR11626">
    <property type="entry name" value="FARNESYL-DIPHOSPHATE FARNESYLTRANSFERASE"/>
    <property type="match status" value="1"/>
</dbReference>
<dbReference type="Proteomes" id="UP001168877">
    <property type="component" value="Unassembled WGS sequence"/>
</dbReference>